<protein>
    <recommendedName>
        <fullName evidence="1">D-inositol 3-phosphate glycosyltransferase</fullName>
    </recommendedName>
</protein>
<sequence length="397" mass="41010">MGPRVALVASSFHPYVGGVESHVRHVARELRATGTDVEVWTVDRGEHLGVTELDGTVVRHLPTPMPARSARALASFAAAAPGAWHAWSSAFRAFRPDVLHVQCFGPNGVYAAALARRRGLPLVVSSHGETTADDHDAFGTSALIRVGLRRAVAAAAETTGCSEPVLEDLRRRFGLVGGVVVPNGVGPVPTAPPSGVLPDSLDLQGRHVVLGVGRLETAKGFDLLVEAVAALDRGSDTTLVLAGDGSQGGALRALGNRLGLGVGLQLVGALDEAAVDAWMRRADVVVVPSRKEAFGIVALEAWRAGAPLVATSLGGPASFVTDGVDGLLVDPVNTGALANAIGSLLDDPEGRARLAAAGTASARRYTWEGVAQSYAAVYERVLGSAPRPAPALGLRRH</sequence>
<dbReference type="Pfam" id="PF00534">
    <property type="entry name" value="Glycos_transf_1"/>
    <property type="match status" value="1"/>
</dbReference>
<evidence type="ECO:0000313" key="7">
    <source>
        <dbReference type="Proteomes" id="UP001500730"/>
    </source>
</evidence>
<evidence type="ECO:0000259" key="4">
    <source>
        <dbReference type="Pfam" id="PF00534"/>
    </source>
</evidence>
<dbReference type="EMBL" id="BAAARE010000016">
    <property type="protein sequence ID" value="GAA2493498.1"/>
    <property type="molecule type" value="Genomic_DNA"/>
</dbReference>
<evidence type="ECO:0000259" key="5">
    <source>
        <dbReference type="Pfam" id="PF13439"/>
    </source>
</evidence>
<dbReference type="InterPro" id="IPR028098">
    <property type="entry name" value="Glyco_trans_4-like_N"/>
</dbReference>
<evidence type="ECO:0000256" key="2">
    <source>
        <dbReference type="ARBA" id="ARBA00022676"/>
    </source>
</evidence>
<proteinExistence type="predicted"/>
<dbReference type="InterPro" id="IPR050194">
    <property type="entry name" value="Glycosyltransferase_grp1"/>
</dbReference>
<keyword evidence="7" id="KW-1185">Reference proteome</keyword>
<evidence type="ECO:0000256" key="1">
    <source>
        <dbReference type="ARBA" id="ARBA00021292"/>
    </source>
</evidence>
<dbReference type="Gene3D" id="3.40.50.2000">
    <property type="entry name" value="Glycogen Phosphorylase B"/>
    <property type="match status" value="2"/>
</dbReference>
<feature type="domain" description="Glycosyltransferase subfamily 4-like N-terminal" evidence="5">
    <location>
        <begin position="16"/>
        <end position="185"/>
    </location>
</feature>
<name>A0ABP5ZDV7_9MICO</name>
<reference evidence="7" key="1">
    <citation type="journal article" date="2019" name="Int. J. Syst. Evol. Microbiol.">
        <title>The Global Catalogue of Microorganisms (GCM) 10K type strain sequencing project: providing services to taxonomists for standard genome sequencing and annotation.</title>
        <authorList>
            <consortium name="The Broad Institute Genomics Platform"/>
            <consortium name="The Broad Institute Genome Sequencing Center for Infectious Disease"/>
            <person name="Wu L."/>
            <person name="Ma J."/>
        </authorList>
    </citation>
    <scope>NUCLEOTIDE SEQUENCE [LARGE SCALE GENOMIC DNA]</scope>
    <source>
        <strain evidence="7">JCM 16259</strain>
    </source>
</reference>
<dbReference type="PANTHER" id="PTHR45947">
    <property type="entry name" value="SULFOQUINOVOSYL TRANSFERASE SQD2"/>
    <property type="match status" value="1"/>
</dbReference>
<dbReference type="RefSeq" id="WP_344256251.1">
    <property type="nucleotide sequence ID" value="NZ_BAAARE010000016.1"/>
</dbReference>
<dbReference type="CDD" id="cd03801">
    <property type="entry name" value="GT4_PimA-like"/>
    <property type="match status" value="1"/>
</dbReference>
<comment type="caution">
    <text evidence="6">The sequence shown here is derived from an EMBL/GenBank/DDBJ whole genome shotgun (WGS) entry which is preliminary data.</text>
</comment>
<feature type="domain" description="Glycosyl transferase family 1" evidence="4">
    <location>
        <begin position="205"/>
        <end position="358"/>
    </location>
</feature>
<evidence type="ECO:0000313" key="6">
    <source>
        <dbReference type="EMBL" id="GAA2493498.1"/>
    </source>
</evidence>
<dbReference type="Proteomes" id="UP001500730">
    <property type="component" value="Unassembled WGS sequence"/>
</dbReference>
<organism evidence="6 7">
    <name type="scientific">Terrabacter carboxydivorans</name>
    <dbReference type="NCBI Taxonomy" id="619730"/>
    <lineage>
        <taxon>Bacteria</taxon>
        <taxon>Bacillati</taxon>
        <taxon>Actinomycetota</taxon>
        <taxon>Actinomycetes</taxon>
        <taxon>Micrococcales</taxon>
        <taxon>Intrasporangiaceae</taxon>
        <taxon>Terrabacter</taxon>
    </lineage>
</organism>
<dbReference type="InterPro" id="IPR001296">
    <property type="entry name" value="Glyco_trans_1"/>
</dbReference>
<dbReference type="Pfam" id="PF13439">
    <property type="entry name" value="Glyco_transf_4"/>
    <property type="match status" value="1"/>
</dbReference>
<dbReference type="PANTHER" id="PTHR45947:SF3">
    <property type="entry name" value="SULFOQUINOVOSYL TRANSFERASE SQD2"/>
    <property type="match status" value="1"/>
</dbReference>
<gene>
    <name evidence="6" type="ORF">GCM10009858_34360</name>
</gene>
<evidence type="ECO:0000256" key="3">
    <source>
        <dbReference type="ARBA" id="ARBA00022679"/>
    </source>
</evidence>
<accession>A0ABP5ZDV7</accession>
<dbReference type="SUPFAM" id="SSF53756">
    <property type="entry name" value="UDP-Glycosyltransferase/glycogen phosphorylase"/>
    <property type="match status" value="1"/>
</dbReference>
<keyword evidence="3" id="KW-0808">Transferase</keyword>
<keyword evidence="2" id="KW-0328">Glycosyltransferase</keyword>